<accession>A0AAW8U2W8</accession>
<reference evidence="5" key="1">
    <citation type="submission" date="2023-03" db="EMBL/GenBank/DDBJ databases">
        <authorList>
            <person name="Shen W."/>
            <person name="Cai J."/>
        </authorList>
    </citation>
    <scope>NUCLEOTIDE SEQUENCE</scope>
    <source>
        <strain evidence="5">P96-3</strain>
    </source>
</reference>
<evidence type="ECO:0000259" key="4">
    <source>
        <dbReference type="PROSITE" id="PS50893"/>
    </source>
</evidence>
<evidence type="ECO:0000256" key="2">
    <source>
        <dbReference type="ARBA" id="ARBA00022840"/>
    </source>
</evidence>
<dbReference type="InterPro" id="IPR027417">
    <property type="entry name" value="P-loop_NTPase"/>
</dbReference>
<keyword evidence="3" id="KW-0175">Coiled coil</keyword>
<dbReference type="PANTHER" id="PTHR42855:SF2">
    <property type="entry name" value="DRUG RESISTANCE ABC TRANSPORTER,ATP-BINDING PROTEIN"/>
    <property type="match status" value="1"/>
</dbReference>
<comment type="caution">
    <text evidence="5">The sequence shown here is derived from an EMBL/GenBank/DDBJ whole genome shotgun (WGS) entry which is preliminary data.</text>
</comment>
<protein>
    <submittedName>
        <fullName evidence="5">ABC-F family ATP-binding cassette domain-containing protein</fullName>
    </submittedName>
</protein>
<dbReference type="Gene3D" id="3.40.50.300">
    <property type="entry name" value="P-loop containing nucleotide triphosphate hydrolases"/>
    <property type="match status" value="2"/>
</dbReference>
<sequence length="522" mass="59242">MLQLNQINKTMFGNQLFNEVNAQLNDGDKVALVGNNGTGKSTLLKIIAGVEGVDAGNVSISKNQQISYLEQNSLVDSQEKVYDYIFNGQKEIKSIQSQLVQMESQMTEASEQELERLMIRYGNLQETFIEKDGYTIEESIKSITTGLKIDHLLDESICSLSGGEQTLAKLARCLLENNDILLLDEPTNHLDVSGLTWLENHLKHSKQLVIIVSHDRYFLDQVATSVLLIDEGSLKSYKGNYTVFKEQRKKELDELKKNYLLQQKEIKQVEDAIRRFRHWGAISDNEKHFKKAKRLEKQLDTMDKISHPSKEKKVSKEQGFITQEKSGKEVIQLSSVSKSYGEQIIFSDISFNVFRGDHLAIIGDNGAGKSTLIKCLLGNEAINSGDIKIGPSVQIGYLSQVITYGNANQTVLDYFKGQVPLIEEDARRILSYFYFTQEDVFKQVGNLSGGEKVRLELACLMNKSVNCLVLDEPTNHLDILTREWLESQLETFKGTIVMVSHDRYFVEKLSTKQFKMKNNRIN</sequence>
<evidence type="ECO:0000313" key="6">
    <source>
        <dbReference type="Proteomes" id="UP001268577"/>
    </source>
</evidence>
<dbReference type="PROSITE" id="PS50893">
    <property type="entry name" value="ABC_TRANSPORTER_2"/>
    <property type="match status" value="2"/>
</dbReference>
<evidence type="ECO:0000313" key="5">
    <source>
        <dbReference type="EMBL" id="MDT2832642.1"/>
    </source>
</evidence>
<feature type="domain" description="ABC transporter" evidence="4">
    <location>
        <begin position="331"/>
        <end position="522"/>
    </location>
</feature>
<dbReference type="Proteomes" id="UP001268577">
    <property type="component" value="Unassembled WGS sequence"/>
</dbReference>
<dbReference type="InterPro" id="IPR003593">
    <property type="entry name" value="AAA+_ATPase"/>
</dbReference>
<name>A0AAW8U2W8_9ENTE</name>
<dbReference type="GO" id="GO:0005524">
    <property type="term" value="F:ATP binding"/>
    <property type="evidence" value="ECO:0007669"/>
    <property type="project" value="UniProtKB-KW"/>
</dbReference>
<dbReference type="NCBIfam" id="NF000355">
    <property type="entry name" value="ribo_prot_ABC_F"/>
    <property type="match status" value="1"/>
</dbReference>
<dbReference type="SMART" id="SM00382">
    <property type="entry name" value="AAA"/>
    <property type="match status" value="2"/>
</dbReference>
<dbReference type="GO" id="GO:0016887">
    <property type="term" value="F:ATP hydrolysis activity"/>
    <property type="evidence" value="ECO:0007669"/>
    <property type="project" value="InterPro"/>
</dbReference>
<dbReference type="InterPro" id="IPR003439">
    <property type="entry name" value="ABC_transporter-like_ATP-bd"/>
</dbReference>
<proteinExistence type="predicted"/>
<dbReference type="PANTHER" id="PTHR42855">
    <property type="entry name" value="ABC TRANSPORTER ATP-BINDING SUBUNIT"/>
    <property type="match status" value="1"/>
</dbReference>
<dbReference type="AlphaFoldDB" id="A0AAW8U2W8"/>
<dbReference type="RefSeq" id="WP_311984782.1">
    <property type="nucleotide sequence ID" value="NZ_JARQBZ010000002.1"/>
</dbReference>
<dbReference type="InterPro" id="IPR017871">
    <property type="entry name" value="ABC_transporter-like_CS"/>
</dbReference>
<dbReference type="InterPro" id="IPR051309">
    <property type="entry name" value="ABCF_ATPase"/>
</dbReference>
<dbReference type="Pfam" id="PF12848">
    <property type="entry name" value="ABC_tran_Xtn"/>
    <property type="match status" value="1"/>
</dbReference>
<dbReference type="InterPro" id="IPR032781">
    <property type="entry name" value="ABC_tran_Xtn"/>
</dbReference>
<keyword evidence="2 5" id="KW-0067">ATP-binding</keyword>
<evidence type="ECO:0000256" key="1">
    <source>
        <dbReference type="ARBA" id="ARBA00022741"/>
    </source>
</evidence>
<evidence type="ECO:0000256" key="3">
    <source>
        <dbReference type="SAM" id="Coils"/>
    </source>
</evidence>
<dbReference type="CDD" id="cd03221">
    <property type="entry name" value="ABCF_EF-3"/>
    <property type="match status" value="2"/>
</dbReference>
<feature type="domain" description="ABC transporter" evidence="4">
    <location>
        <begin position="2"/>
        <end position="256"/>
    </location>
</feature>
<dbReference type="Pfam" id="PF00005">
    <property type="entry name" value="ABC_tran"/>
    <property type="match status" value="2"/>
</dbReference>
<dbReference type="FunFam" id="3.40.50.300:FF:000011">
    <property type="entry name" value="Putative ABC transporter ATP-binding component"/>
    <property type="match status" value="1"/>
</dbReference>
<gene>
    <name evidence="5" type="ORF">P7H70_01135</name>
</gene>
<dbReference type="SUPFAM" id="SSF52540">
    <property type="entry name" value="P-loop containing nucleoside triphosphate hydrolases"/>
    <property type="match status" value="2"/>
</dbReference>
<keyword evidence="1" id="KW-0547">Nucleotide-binding</keyword>
<dbReference type="PROSITE" id="PS00211">
    <property type="entry name" value="ABC_TRANSPORTER_1"/>
    <property type="match status" value="2"/>
</dbReference>
<feature type="coiled-coil region" evidence="3">
    <location>
        <begin position="245"/>
        <end position="272"/>
    </location>
</feature>
<feature type="coiled-coil region" evidence="3">
    <location>
        <begin position="92"/>
        <end position="127"/>
    </location>
</feature>
<organism evidence="5 6">
    <name type="scientific">Vagococcus carniphilus</name>
    <dbReference type="NCBI Taxonomy" id="218144"/>
    <lineage>
        <taxon>Bacteria</taxon>
        <taxon>Bacillati</taxon>
        <taxon>Bacillota</taxon>
        <taxon>Bacilli</taxon>
        <taxon>Lactobacillales</taxon>
        <taxon>Enterococcaceae</taxon>
        <taxon>Vagococcus</taxon>
    </lineage>
</organism>
<dbReference type="EMBL" id="JARQBZ010000002">
    <property type="protein sequence ID" value="MDT2832642.1"/>
    <property type="molecule type" value="Genomic_DNA"/>
</dbReference>